<dbReference type="SUPFAM" id="SSF88723">
    <property type="entry name" value="PIN domain-like"/>
    <property type="match status" value="1"/>
</dbReference>
<feature type="binding site" evidence="8">
    <location>
        <position position="6"/>
    </location>
    <ligand>
        <name>Mg(2+)</name>
        <dbReference type="ChEBI" id="CHEBI:18420"/>
    </ligand>
</feature>
<keyword evidence="11" id="KW-1185">Reference proteome</keyword>
<feature type="binding site" evidence="8">
    <location>
        <position position="98"/>
    </location>
    <ligand>
        <name>Mg(2+)</name>
        <dbReference type="ChEBI" id="CHEBI:18420"/>
    </ligand>
</feature>
<dbReference type="Proteomes" id="UP001058860">
    <property type="component" value="Chromosome"/>
</dbReference>
<dbReference type="InterPro" id="IPR029060">
    <property type="entry name" value="PIN-like_dom_sf"/>
</dbReference>
<dbReference type="EC" id="3.1.-.-" evidence="8"/>
<dbReference type="InterPro" id="IPR050556">
    <property type="entry name" value="Type_II_TA_system_RNase"/>
</dbReference>
<dbReference type="PANTHER" id="PTHR33653">
    <property type="entry name" value="RIBONUCLEASE VAPC2"/>
    <property type="match status" value="1"/>
</dbReference>
<name>A0ABY5PHZ6_9ACTN</name>
<protein>
    <recommendedName>
        <fullName evidence="8">Ribonuclease VapC</fullName>
        <shortName evidence="8">RNase VapC</shortName>
        <ecNumber evidence="8">3.1.-.-</ecNumber>
    </recommendedName>
    <alternativeName>
        <fullName evidence="8">Toxin VapC</fullName>
    </alternativeName>
</protein>
<keyword evidence="2 8" id="KW-1277">Toxin-antitoxin system</keyword>
<comment type="cofactor">
    <cofactor evidence="1 8">
        <name>Mg(2+)</name>
        <dbReference type="ChEBI" id="CHEBI:18420"/>
    </cofactor>
</comment>
<evidence type="ECO:0000256" key="5">
    <source>
        <dbReference type="ARBA" id="ARBA00022801"/>
    </source>
</evidence>
<evidence type="ECO:0000256" key="8">
    <source>
        <dbReference type="HAMAP-Rule" id="MF_00265"/>
    </source>
</evidence>
<proteinExistence type="inferred from homology"/>
<evidence type="ECO:0000256" key="1">
    <source>
        <dbReference type="ARBA" id="ARBA00001946"/>
    </source>
</evidence>
<comment type="similarity">
    <text evidence="7 8">Belongs to the PINc/VapC protein family.</text>
</comment>
<evidence type="ECO:0000256" key="4">
    <source>
        <dbReference type="ARBA" id="ARBA00022723"/>
    </source>
</evidence>
<evidence type="ECO:0000256" key="3">
    <source>
        <dbReference type="ARBA" id="ARBA00022722"/>
    </source>
</evidence>
<accession>A0ABY5PHZ6</accession>
<keyword evidence="8" id="KW-0800">Toxin</keyword>
<gene>
    <name evidence="8" type="primary">vapC</name>
    <name evidence="10" type="ORF">LRS13_01740</name>
</gene>
<dbReference type="InterPro" id="IPR022907">
    <property type="entry name" value="VapC_family"/>
</dbReference>
<reference evidence="11" key="1">
    <citation type="submission" date="2021-11" db="EMBL/GenBank/DDBJ databases">
        <title>Cultivation dependent microbiological survey of springs from the worlds oldest radium mine currently devoted to the extraction of radon-saturated water.</title>
        <authorList>
            <person name="Kapinusova G."/>
            <person name="Smrhova T."/>
            <person name="Strejcek M."/>
            <person name="Suman J."/>
            <person name="Jani K."/>
            <person name="Pajer P."/>
            <person name="Uhlik O."/>
        </authorList>
    </citation>
    <scope>NUCLEOTIDE SEQUENCE [LARGE SCALE GENOMIC DNA]</scope>
    <source>
        <strain evidence="11">J379</strain>
    </source>
</reference>
<dbReference type="RefSeq" id="WP_353864768.1">
    <property type="nucleotide sequence ID" value="NZ_CP088295.1"/>
</dbReference>
<evidence type="ECO:0000313" key="11">
    <source>
        <dbReference type="Proteomes" id="UP001058860"/>
    </source>
</evidence>
<evidence type="ECO:0000256" key="7">
    <source>
        <dbReference type="ARBA" id="ARBA00038093"/>
    </source>
</evidence>
<dbReference type="Gene3D" id="3.40.50.1010">
    <property type="entry name" value="5'-nuclease"/>
    <property type="match status" value="1"/>
</dbReference>
<dbReference type="EMBL" id="CP088295">
    <property type="protein sequence ID" value="UUY04278.1"/>
    <property type="molecule type" value="Genomic_DNA"/>
</dbReference>
<keyword evidence="6 8" id="KW-0460">Magnesium</keyword>
<evidence type="ECO:0000259" key="9">
    <source>
        <dbReference type="Pfam" id="PF01850"/>
    </source>
</evidence>
<comment type="function">
    <text evidence="8">Toxic component of a toxin-antitoxin (TA) system. An RNase.</text>
</comment>
<evidence type="ECO:0000256" key="2">
    <source>
        <dbReference type="ARBA" id="ARBA00022649"/>
    </source>
</evidence>
<feature type="domain" description="PIN" evidence="9">
    <location>
        <begin position="3"/>
        <end position="124"/>
    </location>
</feature>
<sequence>MAVLIDTDVLIDVERGGPVDHLDEAAGGEERGISVITVSELLHGVRRASGDIRVRRAAFVEHVLAGMSALPITEPVARVHADLWADLADRGQQIGAHDLWIAATAVAHGLGIVTRNTADFGRVPGLRVVAA</sequence>
<evidence type="ECO:0000256" key="6">
    <source>
        <dbReference type="ARBA" id="ARBA00022842"/>
    </source>
</evidence>
<organism evidence="10 11">
    <name type="scientific">Svornostia abyssi</name>
    <dbReference type="NCBI Taxonomy" id="2898438"/>
    <lineage>
        <taxon>Bacteria</taxon>
        <taxon>Bacillati</taxon>
        <taxon>Actinomycetota</taxon>
        <taxon>Thermoleophilia</taxon>
        <taxon>Solirubrobacterales</taxon>
        <taxon>Baekduiaceae</taxon>
        <taxon>Svornostia</taxon>
    </lineage>
</organism>
<dbReference type="HAMAP" id="MF_00265">
    <property type="entry name" value="VapC_Nob1"/>
    <property type="match status" value="1"/>
</dbReference>
<keyword evidence="4 8" id="KW-0479">Metal-binding</keyword>
<dbReference type="Pfam" id="PF01850">
    <property type="entry name" value="PIN"/>
    <property type="match status" value="1"/>
</dbReference>
<keyword evidence="3 8" id="KW-0540">Nuclease</keyword>
<evidence type="ECO:0000313" key="10">
    <source>
        <dbReference type="EMBL" id="UUY04278.1"/>
    </source>
</evidence>
<dbReference type="InterPro" id="IPR002716">
    <property type="entry name" value="PIN_dom"/>
</dbReference>
<keyword evidence="5 8" id="KW-0378">Hydrolase</keyword>
<dbReference type="PANTHER" id="PTHR33653:SF1">
    <property type="entry name" value="RIBONUCLEASE VAPC2"/>
    <property type="match status" value="1"/>
</dbReference>